<dbReference type="EC" id="2.1.1.266" evidence="1"/>
<dbReference type="AlphaFoldDB" id="A0A062V4G1"/>
<dbReference type="OrthoDB" id="9791274at2"/>
<dbReference type="PANTHER" id="PTHR37426:SF1">
    <property type="entry name" value="RIBOSOMAL RNA LARGE SUBUNIT METHYLTRANSFERASE J"/>
    <property type="match status" value="1"/>
</dbReference>
<dbReference type="InterPro" id="IPR007473">
    <property type="entry name" value="RlmJ"/>
</dbReference>
<dbReference type="Gene3D" id="3.40.50.150">
    <property type="entry name" value="Vaccinia Virus protein VP39"/>
    <property type="match status" value="1"/>
</dbReference>
<protein>
    <recommendedName>
        <fullName evidence="1">Ribosomal RNA large subunit methyltransferase J</fullName>
        <ecNumber evidence="1">2.1.1.266</ecNumber>
    </recommendedName>
    <alternativeName>
        <fullName evidence="1">23S rRNA (adenine(2030)-N6)-methyltransferase</fullName>
    </alternativeName>
    <alternativeName>
        <fullName evidence="1">23S rRNA m6A2030 methyltransferase</fullName>
    </alternativeName>
</protein>
<accession>A0A062V4G1</accession>
<feature type="binding site" evidence="1">
    <location>
        <position position="95"/>
    </location>
    <ligand>
        <name>S-adenosyl-L-methionine</name>
        <dbReference type="ChEBI" id="CHEBI:59789"/>
    </ligand>
</feature>
<dbReference type="EMBL" id="ARYM01000034">
    <property type="protein sequence ID" value="KCZ96762.1"/>
    <property type="molecule type" value="Genomic_DNA"/>
</dbReference>
<comment type="subunit">
    <text evidence="1">Monomer.</text>
</comment>
<reference evidence="2 3" key="1">
    <citation type="journal article" date="2014" name="Antonie Van Leeuwenhoek">
        <title>Hyphomonas beringensis sp. nov. and Hyphomonas chukchiensis sp. nov., isolated from surface seawater of the Bering Sea and Chukchi Sea.</title>
        <authorList>
            <person name="Li C."/>
            <person name="Lai Q."/>
            <person name="Li G."/>
            <person name="Dong C."/>
            <person name="Wang J."/>
            <person name="Liao Y."/>
            <person name="Shao Z."/>
        </authorList>
    </citation>
    <scope>NUCLEOTIDE SEQUENCE [LARGE SCALE GENOMIC DNA]</scope>
    <source>
        <strain evidence="2 3">PS728</strain>
    </source>
</reference>
<comment type="catalytic activity">
    <reaction evidence="1">
        <text>adenosine(2030) in 23S rRNA + S-adenosyl-L-methionine = N(6)-methyladenosine(2030) in 23S rRNA + S-adenosyl-L-homocysteine + H(+)</text>
        <dbReference type="Rhea" id="RHEA:43736"/>
        <dbReference type="Rhea" id="RHEA-COMP:10668"/>
        <dbReference type="Rhea" id="RHEA-COMP:10669"/>
        <dbReference type="ChEBI" id="CHEBI:15378"/>
        <dbReference type="ChEBI" id="CHEBI:57856"/>
        <dbReference type="ChEBI" id="CHEBI:59789"/>
        <dbReference type="ChEBI" id="CHEBI:74411"/>
        <dbReference type="ChEBI" id="CHEBI:74449"/>
        <dbReference type="EC" id="2.1.1.266"/>
    </reaction>
</comment>
<comment type="similarity">
    <text evidence="1">Belongs to the RlmJ family.</text>
</comment>
<name>A0A062V4G1_9PROT</name>
<dbReference type="PANTHER" id="PTHR37426">
    <property type="entry name" value="RIBOSOMAL RNA LARGE SUBUNIT METHYLTRANSFERASE J"/>
    <property type="match status" value="1"/>
</dbReference>
<keyword evidence="1" id="KW-0698">rRNA processing</keyword>
<feature type="site" description="Interaction with substrate rRNA" evidence="1">
    <location>
        <position position="4"/>
    </location>
</feature>
<feature type="binding site" evidence="1">
    <location>
        <position position="113"/>
    </location>
    <ligand>
        <name>S-adenosyl-L-methionine</name>
        <dbReference type="ChEBI" id="CHEBI:59789"/>
    </ligand>
</feature>
<sequence>MLSYQHGFHAGNRADVLKHAVHDTLLRTAAAGARPIFYVETHSGRGRYDLTNAQARKRGESDDGVIDLMKGKAPKPLSQWMKLVNARSVKDYPGSPSLAQTLLPKSARMVLFELHPQENAALNEAMKGDDRIRIQKADGYSGALRLAPRAGERMVVLVDPSYETHRDIEALALWTPKALKRWPDALLILWLPLFRDGREAEFGEYLATLGDAMIVGARWPVATGTESSIEGSAMVAYGAPAEARAKCEAIASSLEHYWAQG</sequence>
<organism evidence="2 3">
    <name type="scientific">Hyphomonas polymorpha PS728</name>
    <dbReference type="NCBI Taxonomy" id="1280954"/>
    <lineage>
        <taxon>Bacteria</taxon>
        <taxon>Pseudomonadati</taxon>
        <taxon>Pseudomonadota</taxon>
        <taxon>Alphaproteobacteria</taxon>
        <taxon>Hyphomonadales</taxon>
        <taxon>Hyphomonadaceae</taxon>
        <taxon>Hyphomonas</taxon>
    </lineage>
</organism>
<keyword evidence="1" id="KW-0808">Transferase</keyword>
<gene>
    <name evidence="1" type="primary">rlmJ</name>
    <name evidence="2" type="ORF">HPO_18325</name>
</gene>
<feature type="binding site" evidence="1">
    <location>
        <begin position="138"/>
        <end position="139"/>
    </location>
    <ligand>
        <name>S-adenosyl-L-methionine</name>
        <dbReference type="ChEBI" id="CHEBI:59789"/>
    </ligand>
</feature>
<evidence type="ECO:0000313" key="3">
    <source>
        <dbReference type="Proteomes" id="UP000027100"/>
    </source>
</evidence>
<dbReference type="SUPFAM" id="SSF53335">
    <property type="entry name" value="S-adenosyl-L-methionine-dependent methyltransferases"/>
    <property type="match status" value="1"/>
</dbReference>
<dbReference type="HAMAP" id="MF_00934">
    <property type="entry name" value="23SrRNA_methyltr_J"/>
    <property type="match status" value="1"/>
</dbReference>
<dbReference type="Proteomes" id="UP000027100">
    <property type="component" value="Unassembled WGS sequence"/>
</dbReference>
<dbReference type="GO" id="GO:0070475">
    <property type="term" value="P:rRNA base methylation"/>
    <property type="evidence" value="ECO:0007669"/>
    <property type="project" value="UniProtKB-UniRule"/>
</dbReference>
<keyword evidence="1" id="KW-0489">Methyltransferase</keyword>
<dbReference type="eggNOG" id="COG2961">
    <property type="taxonomic scope" value="Bacteria"/>
</dbReference>
<feature type="active site" description="Proton acceptor" evidence="1">
    <location>
        <position position="159"/>
    </location>
</feature>
<evidence type="ECO:0000256" key="1">
    <source>
        <dbReference type="HAMAP-Rule" id="MF_00934"/>
    </source>
</evidence>
<dbReference type="PATRIC" id="fig|1280954.3.peg.3689"/>
<feature type="binding site" evidence="1">
    <location>
        <position position="159"/>
    </location>
    <ligand>
        <name>S-adenosyl-L-methionine</name>
        <dbReference type="ChEBI" id="CHEBI:59789"/>
    </ligand>
</feature>
<dbReference type="Pfam" id="PF04378">
    <property type="entry name" value="RsmJ"/>
    <property type="match status" value="1"/>
</dbReference>
<comment type="caution">
    <text evidence="2">The sequence shown here is derived from an EMBL/GenBank/DDBJ whole genome shotgun (WGS) entry which is preliminary data.</text>
</comment>
<dbReference type="GO" id="GO:0005829">
    <property type="term" value="C:cytosol"/>
    <property type="evidence" value="ECO:0007669"/>
    <property type="project" value="TreeGrafter"/>
</dbReference>
<feature type="binding site" evidence="1">
    <location>
        <position position="42"/>
    </location>
    <ligand>
        <name>S-adenosyl-L-methionine</name>
        <dbReference type="ChEBI" id="CHEBI:59789"/>
    </ligand>
</feature>
<dbReference type="InterPro" id="IPR029063">
    <property type="entry name" value="SAM-dependent_MTases_sf"/>
</dbReference>
<feature type="binding site" evidence="1">
    <location>
        <position position="19"/>
    </location>
    <ligand>
        <name>S-adenosyl-L-methionine</name>
        <dbReference type="ChEBI" id="CHEBI:59789"/>
    </ligand>
</feature>
<proteinExistence type="inferred from homology"/>
<dbReference type="RefSeq" id="WP_051612812.1">
    <property type="nucleotide sequence ID" value="NZ_ARYM01000034.1"/>
</dbReference>
<dbReference type="STRING" id="1280954.HPO_18325"/>
<keyword evidence="1" id="KW-0694">RNA-binding</keyword>
<dbReference type="GO" id="GO:0003723">
    <property type="term" value="F:RNA binding"/>
    <property type="evidence" value="ECO:0007669"/>
    <property type="project" value="UniProtKB-UniRule"/>
</dbReference>
<comment type="function">
    <text evidence="1">Specifically methylates the adenine in position 2030 of 23S rRNA.</text>
</comment>
<dbReference type="GO" id="GO:0036307">
    <property type="term" value="F:23S rRNA (adenine(2030)-N(6))-methyltransferase activity"/>
    <property type="evidence" value="ECO:0007669"/>
    <property type="project" value="UniProtKB-UniRule"/>
</dbReference>
<keyword evidence="3" id="KW-1185">Reference proteome</keyword>
<evidence type="ECO:0000313" key="2">
    <source>
        <dbReference type="EMBL" id="KCZ96762.1"/>
    </source>
</evidence>
<keyword evidence="1" id="KW-0949">S-adenosyl-L-methionine</keyword>